<gene>
    <name evidence="5" type="ORF">BJI69_06905</name>
</gene>
<dbReference type="EMBL" id="CP017480">
    <property type="protein sequence ID" value="APG03660.1"/>
    <property type="molecule type" value="Genomic_DNA"/>
</dbReference>
<evidence type="ECO:0000256" key="3">
    <source>
        <dbReference type="ARBA" id="ARBA00023163"/>
    </source>
</evidence>
<dbReference type="Pfam" id="PF12833">
    <property type="entry name" value="HTH_18"/>
    <property type="match status" value="1"/>
</dbReference>
<reference evidence="6" key="1">
    <citation type="submission" date="2016-09" db="EMBL/GenBank/DDBJ databases">
        <authorList>
            <person name="Lysoe E."/>
        </authorList>
    </citation>
    <scope>NUCLEOTIDE SEQUENCE [LARGE SCALE GENOMIC DNA]</scope>
    <source>
        <strain evidence="6">LJ96T</strain>
    </source>
</reference>
<dbReference type="Proteomes" id="UP000182987">
    <property type="component" value="Chromosome"/>
</dbReference>
<evidence type="ECO:0000313" key="5">
    <source>
        <dbReference type="EMBL" id="APG03660.1"/>
    </source>
</evidence>
<dbReference type="GO" id="GO:0043565">
    <property type="term" value="F:sequence-specific DNA binding"/>
    <property type="evidence" value="ECO:0007669"/>
    <property type="project" value="InterPro"/>
</dbReference>
<organism evidence="5 6">
    <name type="scientific">Luteibacter rhizovicinus DSM 16549</name>
    <dbReference type="NCBI Taxonomy" id="1440763"/>
    <lineage>
        <taxon>Bacteria</taxon>
        <taxon>Pseudomonadati</taxon>
        <taxon>Pseudomonadota</taxon>
        <taxon>Gammaproteobacteria</taxon>
        <taxon>Lysobacterales</taxon>
        <taxon>Rhodanobacteraceae</taxon>
        <taxon>Luteibacter</taxon>
    </lineage>
</organism>
<dbReference type="STRING" id="1440763.BJI69_06905"/>
<keyword evidence="6" id="KW-1185">Reference proteome</keyword>
<evidence type="ECO:0000256" key="1">
    <source>
        <dbReference type="ARBA" id="ARBA00023015"/>
    </source>
</evidence>
<dbReference type="SUPFAM" id="SSF46689">
    <property type="entry name" value="Homeodomain-like"/>
    <property type="match status" value="2"/>
</dbReference>
<dbReference type="RefSeq" id="WP_071924897.1">
    <property type="nucleotide sequence ID" value="NZ_CP017480.1"/>
</dbReference>
<dbReference type="InterPro" id="IPR018060">
    <property type="entry name" value="HTH_AraC"/>
</dbReference>
<accession>A0A1L3ERJ5</accession>
<keyword evidence="1" id="KW-0805">Transcription regulation</keyword>
<dbReference type="PANTHER" id="PTHR46796">
    <property type="entry name" value="HTH-TYPE TRANSCRIPTIONAL ACTIVATOR RHAS-RELATED"/>
    <property type="match status" value="1"/>
</dbReference>
<sequence>MTSRLASIEDALSSLLLRTIERKPADDAVFEHVTMALHAFRRTSSTEPTAVPRSSRGGLASWQLRMACDRLDDEADLGAAVRSAAAACHLSRSHFSRAFKASTGLSPTHWRMEQRVRRAQTLLAHPDRTLVDIAAECGFADQSHFTNVFSRFRRQSPGAWRRDAARRSAQA</sequence>
<dbReference type="Gene3D" id="1.10.10.60">
    <property type="entry name" value="Homeodomain-like"/>
    <property type="match status" value="2"/>
</dbReference>
<dbReference type="PROSITE" id="PS00041">
    <property type="entry name" value="HTH_ARAC_FAMILY_1"/>
    <property type="match status" value="1"/>
</dbReference>
<dbReference type="PROSITE" id="PS01124">
    <property type="entry name" value="HTH_ARAC_FAMILY_2"/>
    <property type="match status" value="1"/>
</dbReference>
<keyword evidence="3" id="KW-0804">Transcription</keyword>
<evidence type="ECO:0000259" key="4">
    <source>
        <dbReference type="PROSITE" id="PS01124"/>
    </source>
</evidence>
<dbReference type="GO" id="GO:0003700">
    <property type="term" value="F:DNA-binding transcription factor activity"/>
    <property type="evidence" value="ECO:0007669"/>
    <property type="project" value="InterPro"/>
</dbReference>
<dbReference type="KEGG" id="lrz:BJI69_06905"/>
<keyword evidence="2" id="KW-0238">DNA-binding</keyword>
<feature type="domain" description="HTH araC/xylS-type" evidence="4">
    <location>
        <begin position="65"/>
        <end position="163"/>
    </location>
</feature>
<protein>
    <recommendedName>
        <fullName evidence="4">HTH araC/xylS-type domain-containing protein</fullName>
    </recommendedName>
</protein>
<dbReference type="InterPro" id="IPR018062">
    <property type="entry name" value="HTH_AraC-typ_CS"/>
</dbReference>
<name>A0A1L3ERJ5_9GAMM</name>
<dbReference type="InterPro" id="IPR009057">
    <property type="entry name" value="Homeodomain-like_sf"/>
</dbReference>
<evidence type="ECO:0000256" key="2">
    <source>
        <dbReference type="ARBA" id="ARBA00023125"/>
    </source>
</evidence>
<dbReference type="SMART" id="SM00342">
    <property type="entry name" value="HTH_ARAC"/>
    <property type="match status" value="1"/>
</dbReference>
<proteinExistence type="predicted"/>
<dbReference type="InterPro" id="IPR050204">
    <property type="entry name" value="AraC_XylS_family_regulators"/>
</dbReference>
<dbReference type="AlphaFoldDB" id="A0A1L3ERJ5"/>
<dbReference type="PANTHER" id="PTHR46796:SF14">
    <property type="entry name" value="TRANSCRIPTIONAL REGULATORY PROTEIN"/>
    <property type="match status" value="1"/>
</dbReference>
<evidence type="ECO:0000313" key="6">
    <source>
        <dbReference type="Proteomes" id="UP000182987"/>
    </source>
</evidence>